<dbReference type="AlphaFoldDB" id="A0A853CR36"/>
<name>A0A853CR36_9MICO</name>
<dbReference type="RefSeq" id="WP_179604780.1">
    <property type="nucleotide sequence ID" value="NZ_BAABEH010000001.1"/>
</dbReference>
<reference evidence="1 2" key="1">
    <citation type="submission" date="2020-07" db="EMBL/GenBank/DDBJ databases">
        <title>Sequencing the genomes of 1000 actinobacteria strains.</title>
        <authorList>
            <person name="Klenk H.-P."/>
        </authorList>
    </citation>
    <scope>NUCLEOTIDE SEQUENCE [LARGE SCALE GENOMIC DNA]</scope>
    <source>
        <strain evidence="1 2">DSM 15165</strain>
    </source>
</reference>
<accession>A0A853CR36</accession>
<protein>
    <submittedName>
        <fullName evidence="1">Uncharacterized protein</fullName>
    </submittedName>
</protein>
<evidence type="ECO:0000313" key="2">
    <source>
        <dbReference type="Proteomes" id="UP000578352"/>
    </source>
</evidence>
<comment type="caution">
    <text evidence="1">The sequence shown here is derived from an EMBL/GenBank/DDBJ whole genome shotgun (WGS) entry which is preliminary data.</text>
</comment>
<proteinExistence type="predicted"/>
<dbReference type="Proteomes" id="UP000578352">
    <property type="component" value="Unassembled WGS sequence"/>
</dbReference>
<organism evidence="1 2">
    <name type="scientific">Leifsonia shinshuensis</name>
    <dbReference type="NCBI Taxonomy" id="150026"/>
    <lineage>
        <taxon>Bacteria</taxon>
        <taxon>Bacillati</taxon>
        <taxon>Actinomycetota</taxon>
        <taxon>Actinomycetes</taxon>
        <taxon>Micrococcales</taxon>
        <taxon>Microbacteriaceae</taxon>
        <taxon>Leifsonia</taxon>
    </lineage>
</organism>
<gene>
    <name evidence="1" type="ORF">HNR13_001056</name>
</gene>
<sequence>MSDITAIERRFVHWSDRDLPSIRAGLAEAVVAELAEESGDDARWYGGGTAALDVTNVEDGKLVRRNAKSVRREKYRGVVHVALARRNAQPFDAEKLDRVVLVLLAEASSGFDVDLERGIASVEGHASLDRVWDVSVPELNDLMPDHDPETEGNIRNVLFTFEQLAPYQVWPRDRAARAATAE</sequence>
<dbReference type="EMBL" id="JACCFL010000001">
    <property type="protein sequence ID" value="NYJ22769.1"/>
    <property type="molecule type" value="Genomic_DNA"/>
</dbReference>
<evidence type="ECO:0000313" key="1">
    <source>
        <dbReference type="EMBL" id="NYJ22769.1"/>
    </source>
</evidence>